<accession>A0AAU9T400</accession>
<reference evidence="1 2" key="1">
    <citation type="submission" date="2022-03" db="EMBL/GenBank/DDBJ databases">
        <authorList>
            <person name="Nunn A."/>
            <person name="Chopra R."/>
            <person name="Nunn A."/>
            <person name="Contreras Garrido A."/>
        </authorList>
    </citation>
    <scope>NUCLEOTIDE SEQUENCE [LARGE SCALE GENOMIC DNA]</scope>
</reference>
<gene>
    <name evidence="1" type="ORF">TAV2_LOCUS23742</name>
</gene>
<dbReference type="Proteomes" id="UP000836841">
    <property type="component" value="Chromosome 7"/>
</dbReference>
<dbReference type="AlphaFoldDB" id="A0AAU9T400"/>
<sequence>MNKSRVSCGTNFRENASKLTEESEHTKALCMFDAFAFLACSLLYLSDSGAGSRSDFLDAFAKKDQFGIVIKKSTSHGALLGELGRQNQRALHTTAARCHQRRSCVNKLRDFQILISCINLVSLMRGLSNFTRLGLFMSNYLLLPDSNGSWEVTEIVQCLP</sequence>
<proteinExistence type="predicted"/>
<organism evidence="1 2">
    <name type="scientific">Thlaspi arvense</name>
    <name type="common">Field penny-cress</name>
    <dbReference type="NCBI Taxonomy" id="13288"/>
    <lineage>
        <taxon>Eukaryota</taxon>
        <taxon>Viridiplantae</taxon>
        <taxon>Streptophyta</taxon>
        <taxon>Embryophyta</taxon>
        <taxon>Tracheophyta</taxon>
        <taxon>Spermatophyta</taxon>
        <taxon>Magnoliopsida</taxon>
        <taxon>eudicotyledons</taxon>
        <taxon>Gunneridae</taxon>
        <taxon>Pentapetalae</taxon>
        <taxon>rosids</taxon>
        <taxon>malvids</taxon>
        <taxon>Brassicales</taxon>
        <taxon>Brassicaceae</taxon>
        <taxon>Thlaspideae</taxon>
        <taxon>Thlaspi</taxon>
    </lineage>
</organism>
<dbReference type="EMBL" id="OU466863">
    <property type="protein sequence ID" value="CAH2077316.1"/>
    <property type="molecule type" value="Genomic_DNA"/>
</dbReference>
<keyword evidence="2" id="KW-1185">Reference proteome</keyword>
<evidence type="ECO:0000313" key="2">
    <source>
        <dbReference type="Proteomes" id="UP000836841"/>
    </source>
</evidence>
<evidence type="ECO:0000313" key="1">
    <source>
        <dbReference type="EMBL" id="CAH2077316.1"/>
    </source>
</evidence>
<protein>
    <submittedName>
        <fullName evidence="1">Uncharacterized protein</fullName>
    </submittedName>
</protein>
<name>A0AAU9T400_THLAR</name>